<evidence type="ECO:0000313" key="3">
    <source>
        <dbReference type="Proteomes" id="UP001642540"/>
    </source>
</evidence>
<organism evidence="2 3">
    <name type="scientific">Orchesella dallaii</name>
    <dbReference type="NCBI Taxonomy" id="48710"/>
    <lineage>
        <taxon>Eukaryota</taxon>
        <taxon>Metazoa</taxon>
        <taxon>Ecdysozoa</taxon>
        <taxon>Arthropoda</taxon>
        <taxon>Hexapoda</taxon>
        <taxon>Collembola</taxon>
        <taxon>Entomobryomorpha</taxon>
        <taxon>Entomobryoidea</taxon>
        <taxon>Orchesellidae</taxon>
        <taxon>Orchesellinae</taxon>
        <taxon>Orchesella</taxon>
    </lineage>
</organism>
<feature type="region of interest" description="Disordered" evidence="1">
    <location>
        <begin position="1"/>
        <end position="38"/>
    </location>
</feature>
<accession>A0ABP1PSZ7</accession>
<sequence>MDRNTPPFSPVLNPYSPSPMDISPAGSRTQSLHMSSPELGPFTLSGAASRRGSFGLVDGLDSLSVNPKSATELEKIEDWEKRPVNTFGQDSNCYFCTAAGLTGRTTSRMAGQAQTMQTTGGSIDDTLELFRSSYDRKAQCFNFNDSASMRNYLNNRILPGNSDRFAVAYYNQAPNTGNGIVGHMVGMKAWKTPQGSLHTRKVDFQLQPKARFTLQPDNNWVPPGNQPFHLIDLNPGN</sequence>
<protein>
    <submittedName>
        <fullName evidence="2">Uncharacterized protein</fullName>
    </submittedName>
</protein>
<reference evidence="2 3" key="1">
    <citation type="submission" date="2024-08" db="EMBL/GenBank/DDBJ databases">
        <authorList>
            <person name="Cucini C."/>
            <person name="Frati F."/>
        </authorList>
    </citation>
    <scope>NUCLEOTIDE SEQUENCE [LARGE SCALE GENOMIC DNA]</scope>
</reference>
<evidence type="ECO:0000313" key="2">
    <source>
        <dbReference type="EMBL" id="CAL8070949.1"/>
    </source>
</evidence>
<proteinExistence type="predicted"/>
<gene>
    <name evidence="2" type="ORF">ODALV1_LOCUS1493</name>
</gene>
<dbReference type="EMBL" id="CAXLJM020000004">
    <property type="protein sequence ID" value="CAL8070949.1"/>
    <property type="molecule type" value="Genomic_DNA"/>
</dbReference>
<name>A0ABP1PSZ7_9HEXA</name>
<evidence type="ECO:0000256" key="1">
    <source>
        <dbReference type="SAM" id="MobiDB-lite"/>
    </source>
</evidence>
<comment type="caution">
    <text evidence="2">The sequence shown here is derived from an EMBL/GenBank/DDBJ whole genome shotgun (WGS) entry which is preliminary data.</text>
</comment>
<keyword evidence="3" id="KW-1185">Reference proteome</keyword>
<dbReference type="Proteomes" id="UP001642540">
    <property type="component" value="Unassembled WGS sequence"/>
</dbReference>